<dbReference type="InterPro" id="IPR016181">
    <property type="entry name" value="Acyl_CoA_acyltransferase"/>
</dbReference>
<dbReference type="Proteomes" id="UP001142648">
    <property type="component" value="Unassembled WGS sequence"/>
</dbReference>
<name>A0A9X3AL93_9SPHN</name>
<proteinExistence type="inferred from homology"/>
<evidence type="ECO:0000256" key="3">
    <source>
        <dbReference type="ARBA" id="ARBA00023315"/>
    </source>
</evidence>
<reference evidence="5" key="1">
    <citation type="submission" date="2022-09" db="EMBL/GenBank/DDBJ databases">
        <title>The genome sequence of Tsuneonella sp. YG55.</title>
        <authorList>
            <person name="Liu Y."/>
        </authorList>
    </citation>
    <scope>NUCLEOTIDE SEQUENCE</scope>
    <source>
        <strain evidence="5">YG55</strain>
    </source>
</reference>
<dbReference type="HAMAP" id="MF_00688">
    <property type="entry name" value="Leu_Phe_trans"/>
    <property type="match status" value="1"/>
</dbReference>
<dbReference type="Pfam" id="PF03588">
    <property type="entry name" value="Leu_Phe_trans"/>
    <property type="match status" value="1"/>
</dbReference>
<evidence type="ECO:0000256" key="2">
    <source>
        <dbReference type="ARBA" id="ARBA00022679"/>
    </source>
</evidence>
<evidence type="ECO:0000256" key="1">
    <source>
        <dbReference type="ARBA" id="ARBA00022490"/>
    </source>
</evidence>
<dbReference type="EC" id="2.3.2.6" evidence="4"/>
<dbReference type="AlphaFoldDB" id="A0A9X3AL93"/>
<accession>A0A9X3AL93</accession>
<dbReference type="GO" id="GO:0008914">
    <property type="term" value="F:leucyl-tRNA--protein transferase activity"/>
    <property type="evidence" value="ECO:0007669"/>
    <property type="project" value="UniProtKB-UniRule"/>
</dbReference>
<comment type="subcellular location">
    <subcellularLocation>
        <location evidence="4">Cytoplasm</location>
    </subcellularLocation>
</comment>
<sequence length="236" mass="25082">MHAPAPPLIPSDLLLLAYRNGIFPMADARDDPDVFWVEPRRRAILPLDGFRMSKSLARTIRKDRFRVTCNAAFDTVIAACAEPRPGHPESWISARIVASYRALHAEGHAHSIECWRAGPDGEALVGGLYGVNFGGVFCGESMFSRATDASKVALAWLVALMRRAGAALLDCQFMTDHLASLGAVEIAQARYVALLGEAAASGAAPLPEAFGALVGEAAGAGLEPSKLILQSLTQTS</sequence>
<protein>
    <recommendedName>
        <fullName evidence="4">Leucyl/phenylalanyl-tRNA--protein transferase</fullName>
        <ecNumber evidence="4">2.3.2.6</ecNumber>
    </recommendedName>
    <alternativeName>
        <fullName evidence="4">L/F-transferase</fullName>
    </alternativeName>
    <alternativeName>
        <fullName evidence="4">Leucyltransferase</fullName>
    </alternativeName>
    <alternativeName>
        <fullName evidence="4">Phenyalanyltransferase</fullName>
    </alternativeName>
</protein>
<dbReference type="GO" id="GO:0030163">
    <property type="term" value="P:protein catabolic process"/>
    <property type="evidence" value="ECO:0007669"/>
    <property type="project" value="UniProtKB-UniRule"/>
</dbReference>
<dbReference type="PANTHER" id="PTHR30098">
    <property type="entry name" value="LEUCYL/PHENYLALANYL-TRNA--PROTEIN TRANSFERASE"/>
    <property type="match status" value="1"/>
</dbReference>
<evidence type="ECO:0000313" key="6">
    <source>
        <dbReference type="Proteomes" id="UP001142648"/>
    </source>
</evidence>
<dbReference type="SUPFAM" id="SSF55729">
    <property type="entry name" value="Acyl-CoA N-acyltransferases (Nat)"/>
    <property type="match status" value="1"/>
</dbReference>
<dbReference type="Gene3D" id="3.40.630.70">
    <property type="entry name" value="Leucyl/phenylalanyl-tRNA-protein transferase, C-terminal domain"/>
    <property type="match status" value="1"/>
</dbReference>
<dbReference type="InterPro" id="IPR042203">
    <property type="entry name" value="Leu/Phe-tRNA_Trfase_C"/>
</dbReference>
<keyword evidence="1 4" id="KW-0963">Cytoplasm</keyword>
<evidence type="ECO:0000256" key="4">
    <source>
        <dbReference type="HAMAP-Rule" id="MF_00688"/>
    </source>
</evidence>
<keyword evidence="2 4" id="KW-0808">Transferase</keyword>
<comment type="caution">
    <text evidence="5">The sequence shown here is derived from an EMBL/GenBank/DDBJ whole genome shotgun (WGS) entry which is preliminary data.</text>
</comment>
<comment type="function">
    <text evidence="4">Functions in the N-end rule pathway of protein degradation where it conjugates Leu, Phe and, less efficiently, Met from aminoacyl-tRNAs to the N-termini of proteins containing an N-terminal arginine or lysine.</text>
</comment>
<evidence type="ECO:0000313" key="5">
    <source>
        <dbReference type="EMBL" id="MCT2559444.1"/>
    </source>
</evidence>
<organism evidence="5 6">
    <name type="scientific">Tsuneonella litorea</name>
    <dbReference type="NCBI Taxonomy" id="2976475"/>
    <lineage>
        <taxon>Bacteria</taxon>
        <taxon>Pseudomonadati</taxon>
        <taxon>Pseudomonadota</taxon>
        <taxon>Alphaproteobacteria</taxon>
        <taxon>Sphingomonadales</taxon>
        <taxon>Erythrobacteraceae</taxon>
        <taxon>Tsuneonella</taxon>
    </lineage>
</organism>
<comment type="catalytic activity">
    <reaction evidence="4">
        <text>N-terminal L-lysyl-[protein] + L-leucyl-tRNA(Leu) = N-terminal L-leucyl-L-lysyl-[protein] + tRNA(Leu) + H(+)</text>
        <dbReference type="Rhea" id="RHEA:12340"/>
        <dbReference type="Rhea" id="RHEA-COMP:9613"/>
        <dbReference type="Rhea" id="RHEA-COMP:9622"/>
        <dbReference type="Rhea" id="RHEA-COMP:12670"/>
        <dbReference type="Rhea" id="RHEA-COMP:12671"/>
        <dbReference type="ChEBI" id="CHEBI:15378"/>
        <dbReference type="ChEBI" id="CHEBI:65249"/>
        <dbReference type="ChEBI" id="CHEBI:78442"/>
        <dbReference type="ChEBI" id="CHEBI:78494"/>
        <dbReference type="ChEBI" id="CHEBI:133043"/>
        <dbReference type="EC" id="2.3.2.6"/>
    </reaction>
</comment>
<dbReference type="GO" id="GO:0005737">
    <property type="term" value="C:cytoplasm"/>
    <property type="evidence" value="ECO:0007669"/>
    <property type="project" value="UniProtKB-SubCell"/>
</dbReference>
<keyword evidence="3 4" id="KW-0012">Acyltransferase</keyword>
<comment type="similarity">
    <text evidence="4">Belongs to the L/F-transferase family.</text>
</comment>
<comment type="catalytic activity">
    <reaction evidence="4">
        <text>N-terminal L-arginyl-[protein] + L-leucyl-tRNA(Leu) = N-terminal L-leucyl-L-arginyl-[protein] + tRNA(Leu) + H(+)</text>
        <dbReference type="Rhea" id="RHEA:50416"/>
        <dbReference type="Rhea" id="RHEA-COMP:9613"/>
        <dbReference type="Rhea" id="RHEA-COMP:9622"/>
        <dbReference type="Rhea" id="RHEA-COMP:12672"/>
        <dbReference type="Rhea" id="RHEA-COMP:12673"/>
        <dbReference type="ChEBI" id="CHEBI:15378"/>
        <dbReference type="ChEBI" id="CHEBI:64719"/>
        <dbReference type="ChEBI" id="CHEBI:78442"/>
        <dbReference type="ChEBI" id="CHEBI:78494"/>
        <dbReference type="ChEBI" id="CHEBI:133044"/>
        <dbReference type="EC" id="2.3.2.6"/>
    </reaction>
</comment>
<dbReference type="NCBIfam" id="TIGR00667">
    <property type="entry name" value="aat"/>
    <property type="match status" value="1"/>
</dbReference>
<comment type="catalytic activity">
    <reaction evidence="4">
        <text>L-phenylalanyl-tRNA(Phe) + an N-terminal L-alpha-aminoacyl-[protein] = an N-terminal L-phenylalanyl-L-alpha-aminoacyl-[protein] + tRNA(Phe)</text>
        <dbReference type="Rhea" id="RHEA:43632"/>
        <dbReference type="Rhea" id="RHEA-COMP:9668"/>
        <dbReference type="Rhea" id="RHEA-COMP:9699"/>
        <dbReference type="Rhea" id="RHEA-COMP:10636"/>
        <dbReference type="Rhea" id="RHEA-COMP:10637"/>
        <dbReference type="ChEBI" id="CHEBI:78442"/>
        <dbReference type="ChEBI" id="CHEBI:78531"/>
        <dbReference type="ChEBI" id="CHEBI:78597"/>
        <dbReference type="ChEBI" id="CHEBI:83561"/>
        <dbReference type="EC" id="2.3.2.6"/>
    </reaction>
</comment>
<dbReference type="FunFam" id="3.40.630.70:FF:000001">
    <property type="entry name" value="Leucyl/phenylalanyl-tRNA--protein transferase"/>
    <property type="match status" value="1"/>
</dbReference>
<dbReference type="InterPro" id="IPR004616">
    <property type="entry name" value="Leu/Phe-tRNA_Trfase"/>
</dbReference>
<gene>
    <name evidence="4 5" type="primary">aat</name>
    <name evidence="5" type="ORF">N0B51_10685</name>
</gene>
<dbReference type="EMBL" id="JAOAMV010000005">
    <property type="protein sequence ID" value="MCT2559444.1"/>
    <property type="molecule type" value="Genomic_DNA"/>
</dbReference>
<dbReference type="RefSeq" id="WP_259962341.1">
    <property type="nucleotide sequence ID" value="NZ_JAOAMV010000005.1"/>
</dbReference>
<keyword evidence="6" id="KW-1185">Reference proteome</keyword>
<dbReference type="PANTHER" id="PTHR30098:SF2">
    <property type="entry name" value="LEUCYL_PHENYLALANYL-TRNA--PROTEIN TRANSFERASE"/>
    <property type="match status" value="1"/>
</dbReference>